<gene>
    <name evidence="3" type="ORF">E5L68_001355</name>
</gene>
<accession>A0ABW9JDI9</accession>
<feature type="transmembrane region" description="Helical" evidence="1">
    <location>
        <begin position="47"/>
        <end position="67"/>
    </location>
</feature>
<feature type="transmembrane region" description="Helical" evidence="1">
    <location>
        <begin position="112"/>
        <end position="136"/>
    </location>
</feature>
<protein>
    <submittedName>
        <fullName evidence="3">MSEP-CTERM sorting domain-containing protein</fullName>
    </submittedName>
</protein>
<evidence type="ECO:0000256" key="1">
    <source>
        <dbReference type="SAM" id="Phobius"/>
    </source>
</evidence>
<dbReference type="Proteomes" id="UP001517367">
    <property type="component" value="Unassembled WGS sequence"/>
</dbReference>
<feature type="transmembrane region" description="Helical" evidence="1">
    <location>
        <begin position="256"/>
        <end position="274"/>
    </location>
</feature>
<feature type="transmembrane region" description="Helical" evidence="1">
    <location>
        <begin position="178"/>
        <end position="204"/>
    </location>
</feature>
<feature type="transmembrane region" description="Helical" evidence="1">
    <location>
        <begin position="307"/>
        <end position="330"/>
    </location>
</feature>
<feature type="transmembrane region" description="Helical" evidence="1">
    <location>
        <begin position="9"/>
        <end position="27"/>
    </location>
</feature>
<feature type="transmembrane region" description="Helical" evidence="1">
    <location>
        <begin position="148"/>
        <end position="166"/>
    </location>
</feature>
<feature type="transmembrane region" description="Helical" evidence="1">
    <location>
        <begin position="216"/>
        <end position="236"/>
    </location>
</feature>
<keyword evidence="1" id="KW-1133">Transmembrane helix</keyword>
<evidence type="ECO:0000313" key="3">
    <source>
        <dbReference type="EMBL" id="MFN0290016.1"/>
    </source>
</evidence>
<comment type="caution">
    <text evidence="3">The sequence shown here is derived from an EMBL/GenBank/DDBJ whole genome shotgun (WGS) entry which is preliminary data.</text>
</comment>
<reference evidence="3 4" key="1">
    <citation type="submission" date="2024-12" db="EMBL/GenBank/DDBJ databases">
        <authorList>
            <person name="Hu S."/>
        </authorList>
    </citation>
    <scope>NUCLEOTIDE SEQUENCE [LARGE SCALE GENOMIC DNA]</scope>
    <source>
        <strain evidence="3 4">P-25</strain>
    </source>
</reference>
<dbReference type="NCBIfam" id="TIGR04286">
    <property type="entry name" value="MSEP-CTERM"/>
    <property type="match status" value="1"/>
</dbReference>
<feature type="domain" description="VIT" evidence="2">
    <location>
        <begin position="454"/>
        <end position="583"/>
    </location>
</feature>
<feature type="transmembrane region" description="Helical" evidence="1">
    <location>
        <begin position="281"/>
        <end position="301"/>
    </location>
</feature>
<sequence length="930" mass="106590">MKNLLNPKWLFVVNTFPVILLFTIAFGQYDVIESLLSIPARIMWQQFAIVLLILSAVNVTYAIYSLYKKRNISIFYSLLSLVSYIIYLYIYVNKSGELIPFSVPQWMITSDVVFYPGTFLMPTLIHALLAIVAISIPRGKKPNAWLNFLYGLCFPLITYLFVQIALPLWQMPESKYNYHVFVVLFITLTVLFLFFISRGVFILINSHSSALAKHNLLWKIIIAIILPFTGLLVNNGVLFGKNSFAGSSPFGNFSDITFYALALINGITLCMPKFENETYRLARFLVLLVCFPYVLYFFFIFLPFLPLSIVAIIFVGVGFLMLAPLLIFMVQASDLHTEYSFFSKKYHTKKMNLSITVCLLLIPIIITLSYLRDKHILNEALSYVYDNDYLIDKKSLANTLAVIKQHKGRSRSSTSDEYLPFLTSFYNWLVLDNMILSDAKIATLEQIFYGQNSNLNPIINRGTKTAKINSLSVDSKYDMKRKYWKSTLELTLQNDSSSRFGIYETNFSLPEGCWVSDYYLYVGNKKEMGILAEKKSALWIFNQIRNVNQDPGLLYYLNGNRIAFKVFPFNKKEIRKTGITFIHKEPFIFNIDTHKVALGNHLLPVEQGIYTTKNAVYIPSYEKVKLPLQKRKPIYHFIIDVSKNNKHLVNSYSNRIENYLTKNRIDGKDVKINFTNSYTTSFDFTTDWTTKLKDQNFDGGYYLGRAIRQTLLKSYNNKSSTYPIIITITNQIRNAVILKDFADIQAAFPENSSFFELDKNGKIWEHSLITNPLQTLAEVKQIPADVSVFAWPNANKPMAYLANNNSPSIILKSSTIKAREVAKKTWEAGLNMQASWLALNLTPKAGNKGHLALVKESMQQQIMSPVTSFIVVENEAQKKALRRKQEQILKGNKNLDTDEDTQSMSEPNLYLLLGLIALGTAIKHRKRYLV</sequence>
<dbReference type="RefSeq" id="WP_138727613.1">
    <property type="nucleotide sequence ID" value="NZ_SRMP02000001.1"/>
</dbReference>
<dbReference type="InterPro" id="IPR027550">
    <property type="entry name" value="MSEP-CTERM"/>
</dbReference>
<name>A0ABW9JDI9_9SPHI</name>
<dbReference type="EMBL" id="SRMP02000001">
    <property type="protein sequence ID" value="MFN0290016.1"/>
    <property type="molecule type" value="Genomic_DNA"/>
</dbReference>
<feature type="transmembrane region" description="Helical" evidence="1">
    <location>
        <begin position="74"/>
        <end position="92"/>
    </location>
</feature>
<dbReference type="PROSITE" id="PS51468">
    <property type="entry name" value="VIT"/>
    <property type="match status" value="1"/>
</dbReference>
<keyword evidence="1" id="KW-0812">Transmembrane</keyword>
<evidence type="ECO:0000259" key="2">
    <source>
        <dbReference type="PROSITE" id="PS51468"/>
    </source>
</evidence>
<proteinExistence type="predicted"/>
<evidence type="ECO:0000313" key="4">
    <source>
        <dbReference type="Proteomes" id="UP001517367"/>
    </source>
</evidence>
<keyword evidence="4" id="KW-1185">Reference proteome</keyword>
<dbReference type="InterPro" id="IPR013694">
    <property type="entry name" value="VIT"/>
</dbReference>
<organism evidence="3 4">
    <name type="scientific">Pedobacter helvus</name>
    <dbReference type="NCBI Taxonomy" id="2563444"/>
    <lineage>
        <taxon>Bacteria</taxon>
        <taxon>Pseudomonadati</taxon>
        <taxon>Bacteroidota</taxon>
        <taxon>Sphingobacteriia</taxon>
        <taxon>Sphingobacteriales</taxon>
        <taxon>Sphingobacteriaceae</taxon>
        <taxon>Pedobacter</taxon>
    </lineage>
</organism>
<keyword evidence="1" id="KW-0472">Membrane</keyword>
<feature type="transmembrane region" description="Helical" evidence="1">
    <location>
        <begin position="351"/>
        <end position="371"/>
    </location>
</feature>